<dbReference type="SUPFAM" id="SSF143975">
    <property type="entry name" value="IlvD/EDD N-terminal domain-like"/>
    <property type="match status" value="1"/>
</dbReference>
<evidence type="ECO:0000313" key="19">
    <source>
        <dbReference type="Proteomes" id="UP000263013"/>
    </source>
</evidence>
<dbReference type="InterPro" id="IPR056740">
    <property type="entry name" value="ILV_EDD_C"/>
</dbReference>
<dbReference type="InterPro" id="IPR004404">
    <property type="entry name" value="DihydroxyA_deHydtase"/>
</dbReference>
<evidence type="ECO:0000256" key="10">
    <source>
        <dbReference type="ARBA" id="ARBA00023304"/>
    </source>
</evidence>
<comment type="catalytic activity">
    <reaction evidence="15">
        <text>(2R,3R)-2,3-dihydroxy-3-methylpentanoate = (S)-3-methyl-2-oxopentanoate + H2O</text>
        <dbReference type="Rhea" id="RHEA:27694"/>
        <dbReference type="ChEBI" id="CHEBI:15377"/>
        <dbReference type="ChEBI" id="CHEBI:35146"/>
        <dbReference type="ChEBI" id="CHEBI:49258"/>
        <dbReference type="EC" id="4.2.1.9"/>
    </reaction>
</comment>
<dbReference type="Gene3D" id="3.50.30.80">
    <property type="entry name" value="IlvD/EDD C-terminal domain-like"/>
    <property type="match status" value="1"/>
</dbReference>
<comment type="pathway">
    <text evidence="13 15">Amino-acid biosynthesis; L-isoleucine biosynthesis; L-isoleucine from 2-oxobutanoate: step 3/4.</text>
</comment>
<feature type="modified residue" description="N6-carboxylysine" evidence="15">
    <location>
        <position position="121"/>
    </location>
</feature>
<dbReference type="InterPro" id="IPR042096">
    <property type="entry name" value="Dihydro-acid_dehy_C"/>
</dbReference>
<evidence type="ECO:0000256" key="13">
    <source>
        <dbReference type="ARBA" id="ARBA00029437"/>
    </source>
</evidence>
<dbReference type="Proteomes" id="UP000263013">
    <property type="component" value="Chromosome"/>
</dbReference>
<feature type="binding site" evidence="15">
    <location>
        <position position="46"/>
    </location>
    <ligand>
        <name>[2Fe-2S] cluster</name>
        <dbReference type="ChEBI" id="CHEBI:190135"/>
    </ligand>
</feature>
<dbReference type="PANTHER" id="PTHR21000:SF5">
    <property type="entry name" value="DIHYDROXY-ACID DEHYDRATASE, MITOCHONDRIAL"/>
    <property type="match status" value="1"/>
</dbReference>
<keyword evidence="4 15" id="KW-0001">2Fe-2S</keyword>
<dbReference type="InterPro" id="IPR020558">
    <property type="entry name" value="DiOHA_6PGluconate_deHydtase_CS"/>
</dbReference>
<evidence type="ECO:0000259" key="16">
    <source>
        <dbReference type="Pfam" id="PF00920"/>
    </source>
</evidence>
<keyword evidence="7 15" id="KW-0408">Iron</keyword>
<proteinExistence type="inferred from homology"/>
<dbReference type="HAMAP" id="MF_00012">
    <property type="entry name" value="IlvD"/>
    <property type="match status" value="1"/>
</dbReference>
<evidence type="ECO:0000256" key="6">
    <source>
        <dbReference type="ARBA" id="ARBA00022842"/>
    </source>
</evidence>
<protein>
    <recommendedName>
        <fullName evidence="14 15">Dihydroxy-acid dehydratase</fullName>
        <shortName evidence="15">DAD</shortName>
        <ecNumber evidence="14 15">4.2.1.9</ecNumber>
    </recommendedName>
</protein>
<sequence length="554" mass="58892">MRSDIIKKGPQQAPARAMLRAVGIGDEEFKIPWVGIVNTWTEGMPCNFHLRDLAADLKIGAREAGFQTFEFGAPAISDGISMGTVGMRASLVSREVIADSIELIAQGYLYDGMVALVACDKTNPGAMMGVIRANVPSLVLYGGSIAPGLLRGKKQTVVSVFEAVGQYAAGQISEEELAEVERTAIPGPGACGGQYTANTMAMILEVMGFSPIGYNAIPAIAPEKKEAGRRAMRILAEAIRENRTPKSFLTKKSFTNAIAAVAATGGSTNAVLHLLAVAKEAGIKLTLEEFDKISRKTPVIADMRPWGQYTAWELWEAGGIPLVIRRLIEGGLIDGDQMTVSGKTLWQEVKNAKETKGQQVVTTVEKPFKPEGGLRVLKGSLAPEGAVLKLAGTETKVHRGPARVFDGEQSAMKAVLKKQIKPGDVVVIRYEGPKGAPGMPEMLSVTSALVGEGLGPYVALVTDGRFSGGTKGLMIGHVAPEAQVGGPIALVEEGDIISIDCDRGILNLEVSEKELARRAKAWKPPKPHYKSGLFARYAALVSSAREGAVLLKPE</sequence>
<comment type="subunit">
    <text evidence="15">Homodimer.</text>
</comment>
<dbReference type="InterPro" id="IPR000581">
    <property type="entry name" value="ILV_EDD_N"/>
</dbReference>
<evidence type="ECO:0000256" key="4">
    <source>
        <dbReference type="ARBA" id="ARBA00022714"/>
    </source>
</evidence>
<comment type="catalytic activity">
    <reaction evidence="11">
        <text>(2R)-2,3-dihydroxy-3-methylbutanoate = 3-methyl-2-oxobutanoate + H2O</text>
        <dbReference type="Rhea" id="RHEA:24809"/>
        <dbReference type="ChEBI" id="CHEBI:11851"/>
        <dbReference type="ChEBI" id="CHEBI:15377"/>
        <dbReference type="ChEBI" id="CHEBI:49072"/>
        <dbReference type="EC" id="4.2.1.9"/>
    </reaction>
    <physiologicalReaction direction="left-to-right" evidence="11">
        <dbReference type="Rhea" id="RHEA:24810"/>
    </physiologicalReaction>
</comment>
<name>A0ABM6WH91_9DEIN</name>
<evidence type="ECO:0000256" key="12">
    <source>
        <dbReference type="ARBA" id="ARBA00029436"/>
    </source>
</evidence>
<keyword evidence="8 15" id="KW-0411">Iron-sulfur</keyword>
<dbReference type="PROSITE" id="PS00886">
    <property type="entry name" value="ILVD_EDD_1"/>
    <property type="match status" value="1"/>
</dbReference>
<feature type="active site" description="Proton acceptor" evidence="15">
    <location>
        <position position="467"/>
    </location>
</feature>
<comment type="cofactor">
    <cofactor evidence="1 15">
        <name>Mg(2+)</name>
        <dbReference type="ChEBI" id="CHEBI:18420"/>
    </cofactor>
</comment>
<comment type="cofactor">
    <cofactor evidence="15">
        <name>[2Fe-2S] cluster</name>
        <dbReference type="ChEBI" id="CHEBI:190135"/>
    </cofactor>
    <text evidence="15">Binds 1 [2Fe-2S] cluster per subunit. This cluster acts as a Lewis acid cofactor.</text>
</comment>
<feature type="binding site" evidence="15">
    <location>
        <position position="441"/>
    </location>
    <ligand>
        <name>Mg(2+)</name>
        <dbReference type="ChEBI" id="CHEBI:18420"/>
    </ligand>
</feature>
<comment type="function">
    <text evidence="15">Functions in the biosynthesis of branched-chain amino acids. Catalyzes the dehydration of (2R,3R)-2,3-dihydroxy-3-methylpentanoate (2,3-dihydroxy-3-methylvalerate) into 2-oxo-3-methylpentanoate (2-oxo-3-methylvalerate) and of (2R)-2,3-dihydroxy-3-methylbutanoate (2,3-dihydroxyisovalerate) into 2-oxo-3-methylbutanoate (2-oxoisovalerate), the penultimate precursor to L-isoleucine and L-valine, respectively.</text>
</comment>
<reference evidence="18 19" key="1">
    <citation type="submission" date="2017-05" db="EMBL/GenBank/DDBJ databases">
        <title>Complete genome sequence of Meiothermus taiwanensis WR-220.</title>
        <authorList>
            <person name="Wu W.-L."/>
            <person name="Lo W.-S."/>
            <person name="Kuo C.-H."/>
            <person name="Wu S.-H."/>
        </authorList>
    </citation>
    <scope>NUCLEOTIDE SEQUENCE [LARGE SCALE GENOMIC DNA]</scope>
    <source>
        <strain evidence="18 19">WR-220</strain>
    </source>
</reference>
<dbReference type="RefSeq" id="WP_187388612.1">
    <property type="nucleotide sequence ID" value="NZ_CP021130.1"/>
</dbReference>
<keyword evidence="10 15" id="KW-0100">Branched-chain amino acid biosynthesis</keyword>
<feature type="binding site" evidence="15">
    <location>
        <position position="120"/>
    </location>
    <ligand>
        <name>Mg(2+)</name>
        <dbReference type="ChEBI" id="CHEBI:18420"/>
    </ligand>
</feature>
<evidence type="ECO:0000313" key="18">
    <source>
        <dbReference type="EMBL" id="AWR86366.1"/>
    </source>
</evidence>
<feature type="binding site" description="via carbamate group" evidence="15">
    <location>
        <position position="121"/>
    </location>
    <ligand>
        <name>Mg(2+)</name>
        <dbReference type="ChEBI" id="CHEBI:18420"/>
    </ligand>
</feature>
<evidence type="ECO:0000256" key="14">
    <source>
        <dbReference type="ARBA" id="ARBA00029490"/>
    </source>
</evidence>
<evidence type="ECO:0000256" key="5">
    <source>
        <dbReference type="ARBA" id="ARBA00022723"/>
    </source>
</evidence>
<dbReference type="Pfam" id="PF00920">
    <property type="entry name" value="ILVD_EDD_N"/>
    <property type="match status" value="1"/>
</dbReference>
<gene>
    <name evidence="15" type="primary">ilvD</name>
    <name evidence="18" type="ORF">Mtai_v1c11230</name>
</gene>
<comment type="pathway">
    <text evidence="12 15">Amino-acid biosynthesis; L-valine biosynthesis; L-valine from pyruvate: step 3/4.</text>
</comment>
<dbReference type="PANTHER" id="PTHR21000">
    <property type="entry name" value="DIHYDROXY-ACID DEHYDRATASE DAD"/>
    <property type="match status" value="1"/>
</dbReference>
<comment type="similarity">
    <text evidence="2 15">Belongs to the IlvD/Edd family.</text>
</comment>
<evidence type="ECO:0000256" key="1">
    <source>
        <dbReference type="ARBA" id="ARBA00001946"/>
    </source>
</evidence>
<dbReference type="SUPFAM" id="SSF52016">
    <property type="entry name" value="LeuD/IlvD-like"/>
    <property type="match status" value="1"/>
</dbReference>
<keyword evidence="3 15" id="KW-0028">Amino-acid biosynthesis</keyword>
<evidence type="ECO:0000256" key="15">
    <source>
        <dbReference type="HAMAP-Rule" id="MF_00012"/>
    </source>
</evidence>
<dbReference type="PROSITE" id="PS00887">
    <property type="entry name" value="ILVD_EDD_2"/>
    <property type="match status" value="1"/>
</dbReference>
<evidence type="ECO:0000259" key="17">
    <source>
        <dbReference type="Pfam" id="PF24877"/>
    </source>
</evidence>
<feature type="binding site" evidence="15">
    <location>
        <position position="78"/>
    </location>
    <ligand>
        <name>Mg(2+)</name>
        <dbReference type="ChEBI" id="CHEBI:18420"/>
    </ligand>
</feature>
<keyword evidence="9 15" id="KW-0456">Lyase</keyword>
<keyword evidence="19" id="KW-1185">Reference proteome</keyword>
<dbReference type="NCBIfam" id="TIGR00110">
    <property type="entry name" value="ilvD"/>
    <property type="match status" value="1"/>
</dbReference>
<keyword evidence="6 15" id="KW-0460">Magnesium</keyword>
<accession>A0ABM6WH91</accession>
<organism evidence="18 19">
    <name type="scientific">Meiothermus taiwanensis WR-220</name>
    <dbReference type="NCBI Taxonomy" id="1339250"/>
    <lineage>
        <taxon>Bacteria</taxon>
        <taxon>Thermotogati</taxon>
        <taxon>Deinococcota</taxon>
        <taxon>Deinococci</taxon>
        <taxon>Thermales</taxon>
        <taxon>Thermaceae</taxon>
        <taxon>Meiothermus</taxon>
    </lineage>
</organism>
<dbReference type="InterPro" id="IPR037237">
    <property type="entry name" value="IlvD/EDD_N"/>
</dbReference>
<dbReference type="NCBIfam" id="NF002068">
    <property type="entry name" value="PRK00911.1"/>
    <property type="match status" value="1"/>
</dbReference>
<evidence type="ECO:0000256" key="3">
    <source>
        <dbReference type="ARBA" id="ARBA00022605"/>
    </source>
</evidence>
<comment type="caution">
    <text evidence="15">Lacks conserved residue(s) required for the propagation of feature annotation.</text>
</comment>
<evidence type="ECO:0000256" key="8">
    <source>
        <dbReference type="ARBA" id="ARBA00023014"/>
    </source>
</evidence>
<evidence type="ECO:0000256" key="9">
    <source>
        <dbReference type="ARBA" id="ARBA00023239"/>
    </source>
</evidence>
<dbReference type="InterPro" id="IPR050165">
    <property type="entry name" value="DHAD_IlvD/Edd"/>
</dbReference>
<keyword evidence="5 15" id="KW-0479">Metal-binding</keyword>
<dbReference type="Pfam" id="PF24877">
    <property type="entry name" value="ILV_EDD_C"/>
    <property type="match status" value="1"/>
</dbReference>
<feature type="domain" description="Dihydroxy-acid/6-phosphogluconate dehydratase N-terminal" evidence="16">
    <location>
        <begin position="32"/>
        <end position="346"/>
    </location>
</feature>
<dbReference type="EC" id="4.2.1.9" evidence="14 15"/>
<evidence type="ECO:0000256" key="11">
    <source>
        <dbReference type="ARBA" id="ARBA00029304"/>
    </source>
</evidence>
<evidence type="ECO:0000256" key="7">
    <source>
        <dbReference type="ARBA" id="ARBA00023004"/>
    </source>
</evidence>
<evidence type="ECO:0000256" key="2">
    <source>
        <dbReference type="ARBA" id="ARBA00006486"/>
    </source>
</evidence>
<dbReference type="EMBL" id="CP021130">
    <property type="protein sequence ID" value="AWR86366.1"/>
    <property type="molecule type" value="Genomic_DNA"/>
</dbReference>
<feature type="domain" description="Dihydroxy-acid/6-phosphogluconate dehydratase C-terminal" evidence="17">
    <location>
        <begin position="359"/>
        <end position="548"/>
    </location>
</feature>